<dbReference type="GO" id="GO:0003677">
    <property type="term" value="F:DNA binding"/>
    <property type="evidence" value="ECO:0007669"/>
    <property type="project" value="InterPro"/>
</dbReference>
<dbReference type="Pfam" id="PF02384">
    <property type="entry name" value="N6_Mtase"/>
    <property type="match status" value="1"/>
</dbReference>
<dbReference type="PANTHER" id="PTHR42998:SF1">
    <property type="entry name" value="TYPE I RESTRICTION ENZYME HINDI METHYLASE SUBUNIT"/>
    <property type="match status" value="1"/>
</dbReference>
<feature type="domain" description="DNA methylase adenine-specific" evidence="2">
    <location>
        <begin position="359"/>
        <end position="645"/>
    </location>
</feature>
<reference evidence="3 4" key="1">
    <citation type="journal article" date="2019" name="Front. Microbiol.">
        <title>Thermoanaerosceptrum fracticalcis gen. nov. sp. nov., a Novel Fumarate-Fermenting Microorganism From a Deep Fractured Carbonate Aquifer of the US Great Basin.</title>
        <authorList>
            <person name="Hamilton-Brehm S.D."/>
            <person name="Stewart L.E."/>
            <person name="Zavarin M."/>
            <person name="Caldwell M."/>
            <person name="Lawson P.A."/>
            <person name="Onstott T.C."/>
            <person name="Grzymski J."/>
            <person name="Neveux I."/>
            <person name="Lollar B.S."/>
            <person name="Russell C.E."/>
            <person name="Moser D.P."/>
        </authorList>
    </citation>
    <scope>NUCLEOTIDE SEQUENCE [LARGE SCALE GENOMIC DNA]</scope>
    <source>
        <strain evidence="3 4">DRI-13</strain>
    </source>
</reference>
<dbReference type="GO" id="GO:0032259">
    <property type="term" value="P:methylation"/>
    <property type="evidence" value="ECO:0007669"/>
    <property type="project" value="UniProtKB-KW"/>
</dbReference>
<dbReference type="PRINTS" id="PR00507">
    <property type="entry name" value="N12N6MTFRASE"/>
</dbReference>
<keyword evidence="3" id="KW-0489">Methyltransferase</keyword>
<evidence type="ECO:0000313" key="3">
    <source>
        <dbReference type="EMBL" id="QNB45467.1"/>
    </source>
</evidence>
<dbReference type="InterPro" id="IPR052916">
    <property type="entry name" value="Type-I_RE_MTase_Subunit"/>
</dbReference>
<evidence type="ECO:0000313" key="4">
    <source>
        <dbReference type="Proteomes" id="UP000515847"/>
    </source>
</evidence>
<accession>A0A7G6E063</accession>
<keyword evidence="3" id="KW-0808">Transferase</keyword>
<protein>
    <submittedName>
        <fullName evidence="3">N-6 DNA methylase</fullName>
    </submittedName>
</protein>
<dbReference type="KEGG" id="tfr:BR63_03515"/>
<dbReference type="SUPFAM" id="SSF53335">
    <property type="entry name" value="S-adenosyl-L-methionine-dependent methyltransferases"/>
    <property type="match status" value="1"/>
</dbReference>
<evidence type="ECO:0000256" key="1">
    <source>
        <dbReference type="ARBA" id="ARBA00022747"/>
    </source>
</evidence>
<dbReference type="GO" id="GO:0009307">
    <property type="term" value="P:DNA restriction-modification system"/>
    <property type="evidence" value="ECO:0007669"/>
    <property type="project" value="UniProtKB-KW"/>
</dbReference>
<dbReference type="EMBL" id="CP045798">
    <property type="protein sequence ID" value="QNB45467.1"/>
    <property type="molecule type" value="Genomic_DNA"/>
</dbReference>
<proteinExistence type="predicted"/>
<dbReference type="OrthoDB" id="9814572at2"/>
<dbReference type="InterPro" id="IPR029063">
    <property type="entry name" value="SAM-dependent_MTases_sf"/>
</dbReference>
<dbReference type="PROSITE" id="PS00092">
    <property type="entry name" value="N6_MTASE"/>
    <property type="match status" value="1"/>
</dbReference>
<sequence>MNFSEAKIKFDTEYKNKNVLSRSLVTVDGKYLDNIKIKDINGNPNEEYYKWQFIFSLIASGLYSRDYIGTEIYFPKGNIKSSPIKIDAVIFSSLEWIDFYKKYREDNDQDALNRLRELAICVIEFKRNDKKIEQVFNSQIKASIKEPDANFVLGIYYDTGRLYLFKKVNNEITRYDNSKNFLSSQRILEKYQLEITDPYYLIPSFKNLIKRNSTTIINKRELKVEDLDIVHTITDENIKLALSHILRTLESVSLFNEEGYQILIQMIAIKIFDEKQSDLHGSYIRFFVDDSEILRDTLSNKDVQSFITRMQDLYSEAKRYYKNILSTSRIDWKNIRHVRVVTEIVRQFEKYSFVRSRRGDLYQLVFYNFATKFKKDENAQFLTPLPIIEFMVNIVNPRRTETVCDPCCGIGDFLSMSYVNANAKLDDRNLYGFDKDYDMTVLAQLNMLLNGDGNAVIKYVPDSGSINQKLSTEGEIVTLNNDEHRFGNWDNWFDTTELMKYDVILTNPPFGKGRSLDLSNPAHRNLAELYELYQLYVEENPKSGLDLGVVFLENAVRTIKEGGRFGIVLSNSIASNNTWTFVREWLMKNVRLVALFDLPPNVFAETGVNTTIIVAYKPSKNRLNELIENNYSVFVREIHNVGYIKKTSNRNVIFEKDYLLTVVMQFQDNFSNSIT</sequence>
<dbReference type="GO" id="GO:0008170">
    <property type="term" value="F:N-methyltransferase activity"/>
    <property type="evidence" value="ECO:0007669"/>
    <property type="project" value="InterPro"/>
</dbReference>
<dbReference type="PANTHER" id="PTHR42998">
    <property type="entry name" value="TYPE I RESTRICTION ENZYME HINDVIIP M PROTEIN-RELATED"/>
    <property type="match status" value="1"/>
</dbReference>
<dbReference type="InterPro" id="IPR002052">
    <property type="entry name" value="DNA_methylase_N6_adenine_CS"/>
</dbReference>
<dbReference type="Proteomes" id="UP000515847">
    <property type="component" value="Chromosome"/>
</dbReference>
<dbReference type="Gene3D" id="3.40.50.150">
    <property type="entry name" value="Vaccinia Virus protein VP39"/>
    <property type="match status" value="1"/>
</dbReference>
<gene>
    <name evidence="3" type="ORF">BR63_03515</name>
</gene>
<dbReference type="InterPro" id="IPR003356">
    <property type="entry name" value="DNA_methylase_A-5"/>
</dbReference>
<keyword evidence="4" id="KW-1185">Reference proteome</keyword>
<name>A0A7G6E063_THEFR</name>
<dbReference type="RefSeq" id="WP_051966320.1">
    <property type="nucleotide sequence ID" value="NZ_CP045798.1"/>
</dbReference>
<dbReference type="AlphaFoldDB" id="A0A7G6E063"/>
<keyword evidence="1" id="KW-0680">Restriction system</keyword>
<organism evidence="3 4">
    <name type="scientific">Thermanaerosceptrum fracticalcis</name>
    <dbReference type="NCBI Taxonomy" id="1712410"/>
    <lineage>
        <taxon>Bacteria</taxon>
        <taxon>Bacillati</taxon>
        <taxon>Bacillota</taxon>
        <taxon>Clostridia</taxon>
        <taxon>Eubacteriales</taxon>
        <taxon>Peptococcaceae</taxon>
        <taxon>Thermanaerosceptrum</taxon>
    </lineage>
</organism>
<evidence type="ECO:0000259" key="2">
    <source>
        <dbReference type="Pfam" id="PF02384"/>
    </source>
</evidence>